<comment type="caution">
    <text evidence="2">The sequence shown here is derived from an EMBL/GenBank/DDBJ whole genome shotgun (WGS) entry which is preliminary data.</text>
</comment>
<dbReference type="EMBL" id="CM035438">
    <property type="protein sequence ID" value="KAH7286237.1"/>
    <property type="molecule type" value="Genomic_DNA"/>
</dbReference>
<dbReference type="Proteomes" id="UP000825935">
    <property type="component" value="Chromosome 33"/>
</dbReference>
<protein>
    <recommendedName>
        <fullName evidence="1">F-box domain-containing protein</fullName>
    </recommendedName>
</protein>
<sequence length="493" mass="56293">MTKELRLFRAESHGDEDVQNIDWHWQGQNPISADVLVDDDDDDGDELPTLSIQYDSFPDELREEVIARVAGVTKLLRLRLVCKAWNSIITSPTLAHLHESCHSRTHRPWLLVAKSTEMVILRPTVSGINRQHNLRTMFYLCDPTSTDGKSWFSPDLPFLWAPTPHEVHSLAFHVPAWLDLSTCQSHGGLVCCLASCRRPVHSSHGRPRAVFVFNPITRDYRLLPTPPCFNWSATYRRAEQPANREYGDEEERNLDLAMWRNASTGHFRVAICDKQARTVRIFDSIDGMWKQGSSPPDAGEGSTRPRFHGYRDNRHSEKLYWYNVETDTWLTIILPQILTQPSVFKGEDGVLMLAGAIPGHDDGRRRDCSVLDFSVWKAAGDEAGAGSSSSPHCLSCTWMLISSAGKSSLCSRQMLLRRLKDSKLICHSHGVLVTGLLRPSVWPWRCFYPWMLSFSTVQRRWSWVPQHHPRFRSRTWAKLHVLALFTPDLLPVL</sequence>
<feature type="domain" description="F-box" evidence="1">
    <location>
        <begin position="56"/>
        <end position="94"/>
    </location>
</feature>
<dbReference type="Gene3D" id="1.20.1280.50">
    <property type="match status" value="1"/>
</dbReference>
<dbReference type="SUPFAM" id="SSF81383">
    <property type="entry name" value="F-box domain"/>
    <property type="match status" value="1"/>
</dbReference>
<organism evidence="2 3">
    <name type="scientific">Ceratopteris richardii</name>
    <name type="common">Triangle waterfern</name>
    <dbReference type="NCBI Taxonomy" id="49495"/>
    <lineage>
        <taxon>Eukaryota</taxon>
        <taxon>Viridiplantae</taxon>
        <taxon>Streptophyta</taxon>
        <taxon>Embryophyta</taxon>
        <taxon>Tracheophyta</taxon>
        <taxon>Polypodiopsida</taxon>
        <taxon>Polypodiidae</taxon>
        <taxon>Polypodiales</taxon>
        <taxon>Pteridineae</taxon>
        <taxon>Pteridaceae</taxon>
        <taxon>Parkerioideae</taxon>
        <taxon>Ceratopteris</taxon>
    </lineage>
</organism>
<keyword evidence="3" id="KW-1185">Reference proteome</keyword>
<dbReference type="OrthoDB" id="1867629at2759"/>
<accession>A0A8T2QQK2</accession>
<proteinExistence type="predicted"/>
<dbReference type="PANTHER" id="PTHR31672">
    <property type="entry name" value="BNACNNG10540D PROTEIN"/>
    <property type="match status" value="1"/>
</dbReference>
<evidence type="ECO:0000313" key="2">
    <source>
        <dbReference type="EMBL" id="KAH7286237.1"/>
    </source>
</evidence>
<reference evidence="2" key="1">
    <citation type="submission" date="2021-08" db="EMBL/GenBank/DDBJ databases">
        <title>WGS assembly of Ceratopteris richardii.</title>
        <authorList>
            <person name="Marchant D.B."/>
            <person name="Chen G."/>
            <person name="Jenkins J."/>
            <person name="Shu S."/>
            <person name="Leebens-Mack J."/>
            <person name="Grimwood J."/>
            <person name="Schmutz J."/>
            <person name="Soltis P."/>
            <person name="Soltis D."/>
            <person name="Chen Z.-H."/>
        </authorList>
    </citation>
    <scope>NUCLEOTIDE SEQUENCE</scope>
    <source>
        <strain evidence="2">Whitten #5841</strain>
        <tissue evidence="2">Leaf</tissue>
    </source>
</reference>
<dbReference type="InterPro" id="IPR050796">
    <property type="entry name" value="SCF_F-box_component"/>
</dbReference>
<dbReference type="AlphaFoldDB" id="A0A8T2QQK2"/>
<dbReference type="PANTHER" id="PTHR31672:SF2">
    <property type="entry name" value="F-BOX DOMAIN-CONTAINING PROTEIN"/>
    <property type="match status" value="1"/>
</dbReference>
<gene>
    <name evidence="2" type="ORF">KP509_33G065400</name>
</gene>
<name>A0A8T2QQK2_CERRI</name>
<evidence type="ECO:0000259" key="1">
    <source>
        <dbReference type="Pfam" id="PF00646"/>
    </source>
</evidence>
<dbReference type="InterPro" id="IPR001810">
    <property type="entry name" value="F-box_dom"/>
</dbReference>
<dbReference type="Pfam" id="PF00646">
    <property type="entry name" value="F-box"/>
    <property type="match status" value="1"/>
</dbReference>
<dbReference type="InterPro" id="IPR036047">
    <property type="entry name" value="F-box-like_dom_sf"/>
</dbReference>
<evidence type="ECO:0000313" key="3">
    <source>
        <dbReference type="Proteomes" id="UP000825935"/>
    </source>
</evidence>